<dbReference type="Proteomes" id="UP000325134">
    <property type="component" value="Unassembled WGS sequence"/>
</dbReference>
<evidence type="ECO:0000313" key="3">
    <source>
        <dbReference type="Proteomes" id="UP000325134"/>
    </source>
</evidence>
<name>A0A1M4ZTD4_9RHOB</name>
<organism evidence="2 3">
    <name type="scientific">Ruegeria intermedia</name>
    <dbReference type="NCBI Taxonomy" id="996115"/>
    <lineage>
        <taxon>Bacteria</taxon>
        <taxon>Pseudomonadati</taxon>
        <taxon>Pseudomonadota</taxon>
        <taxon>Alphaproteobacteria</taxon>
        <taxon>Rhodobacterales</taxon>
        <taxon>Roseobacteraceae</taxon>
        <taxon>Ruegeria</taxon>
    </lineage>
</organism>
<dbReference type="AlphaFoldDB" id="A0A1M4ZTD4"/>
<feature type="signal peptide" evidence="1">
    <location>
        <begin position="1"/>
        <end position="41"/>
    </location>
</feature>
<accession>A0A1M4ZTD4</accession>
<evidence type="ECO:0000313" key="2">
    <source>
        <dbReference type="EMBL" id="SHF21340.1"/>
    </source>
</evidence>
<dbReference type="RefSeq" id="WP_149776744.1">
    <property type="nucleotide sequence ID" value="NZ_FQVK01000021.1"/>
</dbReference>
<sequence length="122" mass="12565">MTRAAWISAAVTAARAAGRLRALLICALVVSMLVAAFPSHAGHEIAHPDTHAELTAYSPDQSDGVDPGADFDCSVHPGCHAVVLGDAAEVPVMHVSSAVSPERRDPLAGILVPPLPHPPNLS</sequence>
<gene>
    <name evidence="2" type="ORF">SAMN05444279_12173</name>
</gene>
<dbReference type="OrthoDB" id="7708279at2"/>
<proteinExistence type="predicted"/>
<keyword evidence="1" id="KW-0732">Signal</keyword>
<protein>
    <submittedName>
        <fullName evidence="2">Uncharacterized protein</fullName>
    </submittedName>
</protein>
<dbReference type="EMBL" id="FQVK01000021">
    <property type="protein sequence ID" value="SHF21340.1"/>
    <property type="molecule type" value="Genomic_DNA"/>
</dbReference>
<feature type="chain" id="PRO_5013155186" evidence="1">
    <location>
        <begin position="42"/>
        <end position="122"/>
    </location>
</feature>
<keyword evidence="3" id="KW-1185">Reference proteome</keyword>
<evidence type="ECO:0000256" key="1">
    <source>
        <dbReference type="SAM" id="SignalP"/>
    </source>
</evidence>
<reference evidence="2 3" key="1">
    <citation type="submission" date="2016-11" db="EMBL/GenBank/DDBJ databases">
        <authorList>
            <person name="Varghese N."/>
            <person name="Submissions S."/>
        </authorList>
    </citation>
    <scope>NUCLEOTIDE SEQUENCE [LARGE SCALE GENOMIC DNA]</scope>
    <source>
        <strain evidence="2 3">DSM 29341</strain>
    </source>
</reference>